<keyword evidence="9" id="KW-0967">Endosome</keyword>
<dbReference type="InterPro" id="IPR008598">
    <property type="entry name" value="Di19_Zn-bd"/>
</dbReference>
<evidence type="ECO:0000256" key="12">
    <source>
        <dbReference type="ARBA" id="ARBA00022833"/>
    </source>
</evidence>
<keyword evidence="12" id="KW-0862">Zinc</keyword>
<dbReference type="Gene3D" id="3.30.60.90">
    <property type="match status" value="1"/>
</dbReference>
<dbReference type="GO" id="GO:0023051">
    <property type="term" value="P:regulation of signaling"/>
    <property type="evidence" value="ECO:0007669"/>
    <property type="project" value="UniProtKB-ARBA"/>
</dbReference>
<keyword evidence="7" id="KW-0808">Transferase</keyword>
<dbReference type="AlphaFoldDB" id="A0A7R8X7J3"/>
<proteinExistence type="inferred from homology"/>
<evidence type="ECO:0000256" key="14">
    <source>
        <dbReference type="PROSITE-ProRule" id="PRU00228"/>
    </source>
</evidence>
<feature type="region of interest" description="Disordered" evidence="15">
    <location>
        <begin position="183"/>
        <end position="206"/>
    </location>
</feature>
<evidence type="ECO:0000256" key="1">
    <source>
        <dbReference type="ARBA" id="ARBA00000900"/>
    </source>
</evidence>
<dbReference type="PANTHER" id="PTHR12268:SF13">
    <property type="entry name" value="E3 UBIQUITIN-PROTEIN LIGASE KCMF1"/>
    <property type="match status" value="1"/>
</dbReference>
<evidence type="ECO:0000313" key="19">
    <source>
        <dbReference type="Proteomes" id="UP000677054"/>
    </source>
</evidence>
<evidence type="ECO:0000256" key="3">
    <source>
        <dbReference type="ARBA" id="ARBA00004603"/>
    </source>
</evidence>
<evidence type="ECO:0000256" key="2">
    <source>
        <dbReference type="ARBA" id="ARBA00004371"/>
    </source>
</evidence>
<evidence type="ECO:0000313" key="18">
    <source>
        <dbReference type="EMBL" id="CAD7244418.1"/>
    </source>
</evidence>
<dbReference type="PROSITE" id="PS50135">
    <property type="entry name" value="ZF_ZZ_2"/>
    <property type="match status" value="1"/>
</dbReference>
<dbReference type="InterPro" id="IPR043145">
    <property type="entry name" value="Znf_ZZ_sf"/>
</dbReference>
<feature type="compositionally biased region" description="Basic and acidic residues" evidence="15">
    <location>
        <begin position="134"/>
        <end position="143"/>
    </location>
</feature>
<keyword evidence="11" id="KW-0833">Ubl conjugation pathway</keyword>
<feature type="domain" description="C2H2-type" evidence="17">
    <location>
        <begin position="78"/>
        <end position="106"/>
    </location>
</feature>
<evidence type="ECO:0000256" key="6">
    <source>
        <dbReference type="ARBA" id="ARBA00014999"/>
    </source>
</evidence>
<dbReference type="PANTHER" id="PTHR12268">
    <property type="entry name" value="E3 UBIQUITIN-PROTEIN LIGASE KCMF1"/>
    <property type="match status" value="1"/>
</dbReference>
<dbReference type="GO" id="GO:0010646">
    <property type="term" value="P:regulation of cell communication"/>
    <property type="evidence" value="ECO:0007669"/>
    <property type="project" value="UniProtKB-ARBA"/>
</dbReference>
<dbReference type="GO" id="GO:0005886">
    <property type="term" value="C:plasma membrane"/>
    <property type="evidence" value="ECO:0007669"/>
    <property type="project" value="TreeGrafter"/>
</dbReference>
<dbReference type="SMART" id="SM00291">
    <property type="entry name" value="ZnF_ZZ"/>
    <property type="match status" value="1"/>
</dbReference>
<dbReference type="PROSITE" id="PS50157">
    <property type="entry name" value="ZINC_FINGER_C2H2_2"/>
    <property type="match status" value="1"/>
</dbReference>
<evidence type="ECO:0000256" key="5">
    <source>
        <dbReference type="ARBA" id="ARBA00012483"/>
    </source>
</evidence>
<feature type="region of interest" description="Disordered" evidence="15">
    <location>
        <begin position="294"/>
        <end position="313"/>
    </location>
</feature>
<dbReference type="PROSITE" id="PS01357">
    <property type="entry name" value="ZF_ZZ_1"/>
    <property type="match status" value="1"/>
</dbReference>
<evidence type="ECO:0000256" key="9">
    <source>
        <dbReference type="ARBA" id="ARBA00022753"/>
    </source>
</evidence>
<dbReference type="GO" id="GO:0005770">
    <property type="term" value="C:late endosome"/>
    <property type="evidence" value="ECO:0007669"/>
    <property type="project" value="UniProtKB-SubCell"/>
</dbReference>
<keyword evidence="8" id="KW-0479">Metal-binding</keyword>
<name>A0A7R8X7J3_9CRUS</name>
<dbReference type="GO" id="GO:0005764">
    <property type="term" value="C:lysosome"/>
    <property type="evidence" value="ECO:0007669"/>
    <property type="project" value="UniProtKB-SubCell"/>
</dbReference>
<evidence type="ECO:0000256" key="10">
    <source>
        <dbReference type="ARBA" id="ARBA00022771"/>
    </source>
</evidence>
<comment type="subcellular location">
    <subcellularLocation>
        <location evidence="3">Late endosome</location>
    </subcellularLocation>
    <subcellularLocation>
        <location evidence="2">Lysosome</location>
    </subcellularLocation>
</comment>
<keyword evidence="10 14" id="KW-0863">Zinc-finger</keyword>
<evidence type="ECO:0000256" key="15">
    <source>
        <dbReference type="SAM" id="MobiDB-lite"/>
    </source>
</evidence>
<feature type="compositionally biased region" description="Basic residues" evidence="15">
    <location>
        <begin position="150"/>
        <end position="165"/>
    </location>
</feature>
<dbReference type="GO" id="GO:0099536">
    <property type="term" value="P:synaptic signaling"/>
    <property type="evidence" value="ECO:0007669"/>
    <property type="project" value="TreeGrafter"/>
</dbReference>
<dbReference type="SUPFAM" id="SSF57850">
    <property type="entry name" value="RING/U-box"/>
    <property type="match status" value="1"/>
</dbReference>
<comment type="similarity">
    <text evidence="4">Belongs to the KCMF1 family.</text>
</comment>
<accession>A0A7R8X7J3</accession>
<evidence type="ECO:0000256" key="13">
    <source>
        <dbReference type="ARBA" id="ARBA00023228"/>
    </source>
</evidence>
<dbReference type="OrthoDB" id="7873042at2759"/>
<dbReference type="EMBL" id="LR900149">
    <property type="protein sequence ID" value="CAD7244418.1"/>
    <property type="molecule type" value="Genomic_DNA"/>
</dbReference>
<organism evidence="18">
    <name type="scientific">Darwinula stevensoni</name>
    <dbReference type="NCBI Taxonomy" id="69355"/>
    <lineage>
        <taxon>Eukaryota</taxon>
        <taxon>Metazoa</taxon>
        <taxon>Ecdysozoa</taxon>
        <taxon>Arthropoda</taxon>
        <taxon>Crustacea</taxon>
        <taxon>Oligostraca</taxon>
        <taxon>Ostracoda</taxon>
        <taxon>Podocopa</taxon>
        <taxon>Podocopida</taxon>
        <taxon>Darwinulocopina</taxon>
        <taxon>Darwinuloidea</taxon>
        <taxon>Darwinulidae</taxon>
        <taxon>Darwinula</taxon>
    </lineage>
</organism>
<feature type="domain" description="ZZ-type" evidence="16">
    <location>
        <begin position="4"/>
        <end position="60"/>
    </location>
</feature>
<feature type="compositionally biased region" description="Low complexity" evidence="15">
    <location>
        <begin position="185"/>
        <end position="202"/>
    </location>
</feature>
<sequence length="371" mass="38980">MSRHEGVSCDACLKGNFRGLRYKCLICYDYDLCASCHEAGASTTRHSSDHPMQVILTRSDFDLFYGGETLTHDQPQAFTCPHCGRLGFTEASLGDHVSLEHAGTTTEVVCPVCAALPGGEPNHLTDDLGTHLAEHRGTTRDSETPPLRGALRRSVGRGMSRRRTHLQFNSNSGLYSLYPGGGGNAAATSTPSSGANANASSGRDASDPIAELLSQLSTVRRMPPSNPGSATSQLQHIIQAQGSSYRQISGLRQQLERMSGRPVPHARGGGASSGALKGTVAATAAGGTTTVAVTGSGGKKASDAGGSSGEAPNSMYLLSRVTCPENPSETELQQTDVEVADRCTFTHEVVLATLCRLLSDSDEQDPSLSYL</sequence>
<evidence type="ECO:0000256" key="7">
    <source>
        <dbReference type="ARBA" id="ARBA00022679"/>
    </source>
</evidence>
<dbReference type="InterPro" id="IPR000433">
    <property type="entry name" value="Znf_ZZ"/>
</dbReference>
<comment type="catalytic activity">
    <reaction evidence="1">
        <text>S-ubiquitinyl-[E2 ubiquitin-conjugating enzyme]-L-cysteine + [acceptor protein]-L-lysine = [E2 ubiquitin-conjugating enzyme]-L-cysteine + N(6)-ubiquitinyl-[acceptor protein]-L-lysine.</text>
        <dbReference type="EC" id="2.3.2.27"/>
    </reaction>
</comment>
<dbReference type="Pfam" id="PF05605">
    <property type="entry name" value="zf-Di19"/>
    <property type="match status" value="1"/>
</dbReference>
<dbReference type="CDD" id="cd02338">
    <property type="entry name" value="ZZ_PCMF_like"/>
    <property type="match status" value="1"/>
</dbReference>
<evidence type="ECO:0000256" key="8">
    <source>
        <dbReference type="ARBA" id="ARBA00022723"/>
    </source>
</evidence>
<keyword evidence="13" id="KW-0458">Lysosome</keyword>
<evidence type="ECO:0000256" key="11">
    <source>
        <dbReference type="ARBA" id="ARBA00022786"/>
    </source>
</evidence>
<dbReference type="GO" id="GO:0008270">
    <property type="term" value="F:zinc ion binding"/>
    <property type="evidence" value="ECO:0007669"/>
    <property type="project" value="UniProtKB-KW"/>
</dbReference>
<evidence type="ECO:0000259" key="16">
    <source>
        <dbReference type="PROSITE" id="PS50135"/>
    </source>
</evidence>
<reference evidence="18" key="1">
    <citation type="submission" date="2020-11" db="EMBL/GenBank/DDBJ databases">
        <authorList>
            <person name="Tran Van P."/>
        </authorList>
    </citation>
    <scope>NUCLEOTIDE SEQUENCE</scope>
</reference>
<dbReference type="GO" id="GO:0061630">
    <property type="term" value="F:ubiquitin protein ligase activity"/>
    <property type="evidence" value="ECO:0007669"/>
    <property type="project" value="UniProtKB-EC"/>
</dbReference>
<dbReference type="Pfam" id="PF00569">
    <property type="entry name" value="ZZ"/>
    <property type="match status" value="1"/>
</dbReference>
<feature type="region of interest" description="Disordered" evidence="15">
    <location>
        <begin position="134"/>
        <end position="166"/>
    </location>
</feature>
<dbReference type="EMBL" id="CAJPEV010000632">
    <property type="protein sequence ID" value="CAG0887097.1"/>
    <property type="molecule type" value="Genomic_DNA"/>
</dbReference>
<dbReference type="GO" id="GO:0045202">
    <property type="term" value="C:synapse"/>
    <property type="evidence" value="ECO:0007669"/>
    <property type="project" value="GOC"/>
</dbReference>
<dbReference type="InterPro" id="IPR050774">
    <property type="entry name" value="KCMF1/Dystrophin"/>
</dbReference>
<evidence type="ECO:0000256" key="4">
    <source>
        <dbReference type="ARBA" id="ARBA00010938"/>
    </source>
</evidence>
<keyword evidence="19" id="KW-1185">Reference proteome</keyword>
<protein>
    <recommendedName>
        <fullName evidence="6">E3 ubiquitin-protein ligase KCMF1</fullName>
        <ecNumber evidence="5">2.3.2.27</ecNumber>
    </recommendedName>
</protein>
<dbReference type="InterPro" id="IPR013087">
    <property type="entry name" value="Znf_C2H2_type"/>
</dbReference>
<gene>
    <name evidence="18" type="ORF">DSTB1V02_LOCUS4315</name>
</gene>
<evidence type="ECO:0000259" key="17">
    <source>
        <dbReference type="PROSITE" id="PS50157"/>
    </source>
</evidence>
<dbReference type="EC" id="2.3.2.27" evidence="5"/>
<dbReference type="Proteomes" id="UP000677054">
    <property type="component" value="Unassembled WGS sequence"/>
</dbReference>